<gene>
    <name evidence="3" type="ORF">VTJ83DRAFT_3795</name>
</gene>
<dbReference type="Gene3D" id="3.60.10.10">
    <property type="entry name" value="Endonuclease/exonuclease/phosphatase"/>
    <property type="match status" value="1"/>
</dbReference>
<feature type="compositionally biased region" description="Acidic residues" evidence="1">
    <location>
        <begin position="496"/>
        <end position="505"/>
    </location>
</feature>
<dbReference type="EMBL" id="JAZGUE010000003">
    <property type="protein sequence ID" value="KAL2268949.1"/>
    <property type="molecule type" value="Genomic_DNA"/>
</dbReference>
<dbReference type="RefSeq" id="XP_070867673.1">
    <property type="nucleotide sequence ID" value="XM_071010212.1"/>
</dbReference>
<evidence type="ECO:0000313" key="4">
    <source>
        <dbReference type="Proteomes" id="UP001600064"/>
    </source>
</evidence>
<feature type="region of interest" description="Disordered" evidence="1">
    <location>
        <begin position="325"/>
        <end position="372"/>
    </location>
</feature>
<sequence>MASSGTPPHSPMPDTPDPLSTNAYSLHRAVRARRAEYIRSHRLRIKIGTWNVAACPGTDKDLARWFVDGEGLDPALGSSSKPPDAGAPEWTGFNRGSSTPQDDEAIQLAGDKIGLYVLGLQEVNVLTAPSQYMTWIYGADEETPAKWKEAVEAALPEGYQLVVSELLAGMLLLVYASPEIAPIVSNVSTSAVGAGALGYLGNKGGVCARIVLGEATQLVFVNSHLASGVEDYYLERRIGQVEQVVAQARFEPLVISGVAEEESTKLGDEDFAFWFGDLNFRLDRLPGDDIRRLLMLHTRGEYDLSKKGLRRESSLDGEPIVVHHEVSNGNEEPDAQQKQPPEAGDGDDDSLNLPDPDEFPENPHDDPASLQSTLDSLLPHDQLRRMVKERKVFHDGWREGPISFLPTYKYDVGTVALFDSSEKRRPPSWCDRILYRTRRDLEKHIQQVQEEEARRRRDEELKARGVGEDDDEDVLFSYDPETDGEEQPKPQTVGYDEYDDADDGQGDGQGPDQASSRIHLELYTSHQRITSSDHKPVSAIFHIHFDAAVPELKAKVHAEVARLLDRAENEGRPVVTVVLDHHDGRPAQGGSESSAPQVDMGDVEFLKKYTASLTLANTGGVPATVSFVEKPGAEDSGDESNQVPWLTTSFVHAETPGDDPESVDLEKEVTLQPGETLGAVLDVLVDDVRYARMLNEGEAALEDVLVLRVANGRDHFIPVRASWSPTSVGRSVEELIRVPDGGIRSLARLLLEERGKLGAIPYSLPVHRPAPKELFRLTEAVETMTQRVVAESQMLDDLIIPAEPGWPFDEDACVSADSDTRRAHVVCILRALDLDQPVQTAFAPETPALERLEAVAQTLLLFLRGLTDGIIPTPLWNRIDQAALSIPALANPSTSTNVSAIPPTIDDTALDNDRTTVLDILQSAPNHNICFVFLTTTLARIVSELSPLTKSEWDALRNDPPTSPTAVSSSAASVASSSISTTSSASSGAAAVARGIGGVLGGVGRKSLSLVRRNTVGTNAQAIAALERRRAREKRIAEVFADVVCRSGGLDGAEGKLGVKERRIAEARRRAVLELFLMRRE</sequence>
<dbReference type="Pfam" id="PF21310">
    <property type="entry name" value="OCRL-like_ASH"/>
    <property type="match status" value="1"/>
</dbReference>
<evidence type="ECO:0000313" key="3">
    <source>
        <dbReference type="EMBL" id="KAL2268949.1"/>
    </source>
</evidence>
<dbReference type="SUPFAM" id="SSF56219">
    <property type="entry name" value="DNase I-like"/>
    <property type="match status" value="1"/>
</dbReference>
<name>A0ABR4DHB2_9PEZI</name>
<dbReference type="InterPro" id="IPR013783">
    <property type="entry name" value="Ig-like_fold"/>
</dbReference>
<organism evidence="3 4">
    <name type="scientific">Remersonia thermophila</name>
    <dbReference type="NCBI Taxonomy" id="72144"/>
    <lineage>
        <taxon>Eukaryota</taxon>
        <taxon>Fungi</taxon>
        <taxon>Dikarya</taxon>
        <taxon>Ascomycota</taxon>
        <taxon>Pezizomycotina</taxon>
        <taxon>Sordariomycetes</taxon>
        <taxon>Sordariomycetidae</taxon>
        <taxon>Sordariales</taxon>
        <taxon>Sordariales incertae sedis</taxon>
        <taxon>Remersonia</taxon>
    </lineage>
</organism>
<dbReference type="PANTHER" id="PTHR11200">
    <property type="entry name" value="INOSITOL 5-PHOSPHATASE"/>
    <property type="match status" value="1"/>
</dbReference>
<feature type="region of interest" description="Disordered" evidence="1">
    <location>
        <begin position="953"/>
        <end position="972"/>
    </location>
</feature>
<keyword evidence="4" id="KW-1185">Reference proteome</keyword>
<comment type="caution">
    <text evidence="3">The sequence shown here is derived from an EMBL/GenBank/DDBJ whole genome shotgun (WGS) entry which is preliminary data.</text>
</comment>
<feature type="region of interest" description="Disordered" evidence="1">
    <location>
        <begin position="447"/>
        <end position="514"/>
    </location>
</feature>
<proteinExistence type="predicted"/>
<protein>
    <recommendedName>
        <fullName evidence="2">Inositol polyphosphate-related phosphatase domain-containing protein</fullName>
    </recommendedName>
</protein>
<dbReference type="InterPro" id="IPR000300">
    <property type="entry name" value="IPPc"/>
</dbReference>
<dbReference type="GeneID" id="98124856"/>
<reference evidence="3 4" key="1">
    <citation type="journal article" date="2024" name="Commun. Biol.">
        <title>Comparative genomic analysis of thermophilic fungi reveals convergent evolutionary adaptations and gene losses.</title>
        <authorList>
            <person name="Steindorff A.S."/>
            <person name="Aguilar-Pontes M.V."/>
            <person name="Robinson A.J."/>
            <person name="Andreopoulos B."/>
            <person name="LaButti K."/>
            <person name="Kuo A."/>
            <person name="Mondo S."/>
            <person name="Riley R."/>
            <person name="Otillar R."/>
            <person name="Haridas S."/>
            <person name="Lipzen A."/>
            <person name="Grimwood J."/>
            <person name="Schmutz J."/>
            <person name="Clum A."/>
            <person name="Reid I.D."/>
            <person name="Moisan M.C."/>
            <person name="Butler G."/>
            <person name="Nguyen T.T.M."/>
            <person name="Dewar K."/>
            <person name="Conant G."/>
            <person name="Drula E."/>
            <person name="Henrissat B."/>
            <person name="Hansel C."/>
            <person name="Singer S."/>
            <person name="Hutchinson M.I."/>
            <person name="de Vries R.P."/>
            <person name="Natvig D.O."/>
            <person name="Powell A.J."/>
            <person name="Tsang A."/>
            <person name="Grigoriev I.V."/>
        </authorList>
    </citation>
    <scope>NUCLEOTIDE SEQUENCE [LARGE SCALE GENOMIC DNA]</scope>
    <source>
        <strain evidence="3 4">ATCC 22073</strain>
    </source>
</reference>
<dbReference type="InterPro" id="IPR046985">
    <property type="entry name" value="IP5"/>
</dbReference>
<feature type="compositionally biased region" description="Acidic residues" evidence="1">
    <location>
        <begin position="468"/>
        <end position="485"/>
    </location>
</feature>
<feature type="compositionally biased region" description="Acidic residues" evidence="1">
    <location>
        <begin position="344"/>
        <end position="360"/>
    </location>
</feature>
<feature type="region of interest" description="Disordered" evidence="1">
    <location>
        <begin position="1"/>
        <end position="21"/>
    </location>
</feature>
<dbReference type="Gene3D" id="2.60.40.10">
    <property type="entry name" value="Immunoglobulins"/>
    <property type="match status" value="1"/>
</dbReference>
<feature type="domain" description="Inositol polyphosphate-related phosphatase" evidence="2">
    <location>
        <begin position="41"/>
        <end position="468"/>
    </location>
</feature>
<dbReference type="InterPro" id="IPR036691">
    <property type="entry name" value="Endo/exonu/phosph_ase_sf"/>
</dbReference>
<evidence type="ECO:0000259" key="2">
    <source>
        <dbReference type="SMART" id="SM00128"/>
    </source>
</evidence>
<evidence type="ECO:0000256" key="1">
    <source>
        <dbReference type="SAM" id="MobiDB-lite"/>
    </source>
</evidence>
<feature type="compositionally biased region" description="Basic and acidic residues" evidence="1">
    <location>
        <begin position="447"/>
        <end position="467"/>
    </location>
</feature>
<dbReference type="Pfam" id="PF22669">
    <property type="entry name" value="Exo_endo_phos2"/>
    <property type="match status" value="2"/>
</dbReference>
<dbReference type="SMART" id="SM00128">
    <property type="entry name" value="IPPc"/>
    <property type="match status" value="1"/>
</dbReference>
<dbReference type="Proteomes" id="UP001600064">
    <property type="component" value="Unassembled WGS sequence"/>
</dbReference>
<accession>A0ABR4DHB2</accession>
<dbReference type="PANTHER" id="PTHR11200:SF300">
    <property type="entry name" value="TYPE II INOSITOL 1,4,5-TRISPHOSPHATE 5-PHOSPHATASE"/>
    <property type="match status" value="1"/>
</dbReference>
<dbReference type="InterPro" id="IPR048869">
    <property type="entry name" value="OCRL-1_2_ASH"/>
</dbReference>